<dbReference type="RefSeq" id="WP_069702295.1">
    <property type="nucleotide sequence ID" value="NZ_MJAT01000022.1"/>
</dbReference>
<keyword evidence="1" id="KW-0175">Coiled coil</keyword>
<proteinExistence type="predicted"/>
<sequence length="139" mass="16119">MDQETRDMFHLILNKLDSFEKEMKSEMAEMKTDIAEVKTDVAELKTDVAALKTDVAELKTDMAEVKSQLSDVQTRLVEVESLTRMQIQATTELSDKSDEQYIELKSEMKYISGKYDQQERVIKLLNKNRVQEDPSDYES</sequence>
<evidence type="ECO:0000313" key="3">
    <source>
        <dbReference type="Proteomes" id="UP000095255"/>
    </source>
</evidence>
<organism evidence="2 3">
    <name type="scientific">Desulfuribacillus stibiiarsenatis</name>
    <dbReference type="NCBI Taxonomy" id="1390249"/>
    <lineage>
        <taxon>Bacteria</taxon>
        <taxon>Bacillati</taxon>
        <taxon>Bacillota</taxon>
        <taxon>Desulfuribacillia</taxon>
        <taxon>Desulfuribacillales</taxon>
        <taxon>Desulfuribacillaceae</taxon>
        <taxon>Desulfuribacillus</taxon>
    </lineage>
</organism>
<comment type="caution">
    <text evidence="2">The sequence shown here is derived from an EMBL/GenBank/DDBJ whole genome shotgun (WGS) entry which is preliminary data.</text>
</comment>
<dbReference type="STRING" id="1390249.BHU72_05120"/>
<gene>
    <name evidence="2" type="ORF">BHU72_05120</name>
</gene>
<evidence type="ECO:0000256" key="1">
    <source>
        <dbReference type="SAM" id="Coils"/>
    </source>
</evidence>
<dbReference type="Gene3D" id="1.20.5.170">
    <property type="match status" value="1"/>
</dbReference>
<feature type="coiled-coil region" evidence="1">
    <location>
        <begin position="20"/>
        <end position="82"/>
    </location>
</feature>
<name>A0A1E5L606_9FIRM</name>
<accession>A0A1E5L606</accession>
<dbReference type="EMBL" id="MJAT01000022">
    <property type="protein sequence ID" value="OEH85468.1"/>
    <property type="molecule type" value="Genomic_DNA"/>
</dbReference>
<keyword evidence="3" id="KW-1185">Reference proteome</keyword>
<protein>
    <submittedName>
        <fullName evidence="2">Uncharacterized protein</fullName>
    </submittedName>
</protein>
<dbReference type="Proteomes" id="UP000095255">
    <property type="component" value="Unassembled WGS sequence"/>
</dbReference>
<reference evidence="2 3" key="1">
    <citation type="submission" date="2016-09" db="EMBL/GenBank/DDBJ databases">
        <title>Desulfuribacillus arsenicus sp. nov., an obligately anaerobic, dissimilatory arsenic- and antimonate-reducing bacterium isolated from anoxic sediments.</title>
        <authorList>
            <person name="Abin C.A."/>
            <person name="Hollibaugh J.T."/>
        </authorList>
    </citation>
    <scope>NUCLEOTIDE SEQUENCE [LARGE SCALE GENOMIC DNA]</scope>
    <source>
        <strain evidence="2 3">MLFW-2</strain>
    </source>
</reference>
<dbReference type="AlphaFoldDB" id="A0A1E5L606"/>
<dbReference type="OrthoDB" id="1724140at2"/>
<evidence type="ECO:0000313" key="2">
    <source>
        <dbReference type="EMBL" id="OEH85468.1"/>
    </source>
</evidence>